<evidence type="ECO:0000313" key="3">
    <source>
        <dbReference type="EMBL" id="GBG26855.1"/>
    </source>
</evidence>
<dbReference type="PROSITE" id="PS51257">
    <property type="entry name" value="PROKAR_LIPOPROTEIN"/>
    <property type="match status" value="1"/>
</dbReference>
<evidence type="ECO:0000256" key="2">
    <source>
        <dbReference type="SAM" id="SignalP"/>
    </source>
</evidence>
<feature type="signal peptide" evidence="2">
    <location>
        <begin position="1"/>
        <end position="22"/>
    </location>
</feature>
<sequence>MKQGRLACVFTLAALACGQALGQSAADCEIGYGFGQVPDYNYYGGVTSLAEACKTVSAGSYYIETADPASVSSSSQCFPVNPCEGCGAYQDEKGQTECKMATLETCPQGQVPAFQGNSYGSGFASLEAACQEVPAGSFYTDTPNPESATDDDECYPVETCQGCGSFQNETGQTECKTVTLQDCPANHVPSYTGYSGATSIDEVCVLVDAGHFFTDSSGDSTSTCYPVDGCEGCGAYQDEQGQTSCKNAELSDCPSGSVPSYASIYTRATSLGEICKPVEVGHYYTDSAGDSSSSCYPIDECQGCGVYQDEVGQTECKEVSLEDCPAGQVPAFSSSYEPIGSLEDACKAVNAGYFFEDIRGSYKSTCYPVDSCSVYTEPLYSSSCYTVSTCSGCGEYQDERMQTECKTADLDFCKAQVGGVPVQTSGGTSVQDACQAVPSGYRYEETYYCYTVEPCSGCGEYQDEAEQATCKTATKESCPANSVPKIGNASNPAQGLAEACQEVPAGSFFEDDEEECFPVAECSGCGSYQDEAGQSACKSSACGADAVPVYHAGSTEPVCQELPVPAGSYLNGGCAYKCTGCGSYQDEEGSSVCQIASIDDCPEGTYPILSQGATSLEAVCAEALEGQGYEESLCAFNDCFAEETSSIFTCTSLREAGYSDCSHAVMTESDWAAVSTSLTEATHVCFLEDEAVNECDCANPPTSSPENTGASSSGLSDEATIAVSSVAVVLGIAALSAAIFVYRRTSRMRSDSADSESVLSAKMAMFRA</sequence>
<protein>
    <submittedName>
        <fullName evidence="3">Uncharacterized protein</fullName>
    </submittedName>
</protein>
<keyword evidence="2" id="KW-0732">Signal</keyword>
<comment type="caution">
    <text evidence="3">The sequence shown here is derived from an EMBL/GenBank/DDBJ whole genome shotgun (WGS) entry which is preliminary data.</text>
</comment>
<dbReference type="SMART" id="SM01411">
    <property type="entry name" value="Ephrin_rec_like"/>
    <property type="match status" value="6"/>
</dbReference>
<proteinExistence type="predicted"/>
<feature type="transmembrane region" description="Helical" evidence="1">
    <location>
        <begin position="721"/>
        <end position="742"/>
    </location>
</feature>
<evidence type="ECO:0000256" key="1">
    <source>
        <dbReference type="SAM" id="Phobius"/>
    </source>
</evidence>
<reference evidence="3 4" key="1">
    <citation type="submission" date="2017-12" db="EMBL/GenBank/DDBJ databases">
        <title>Sequencing, de novo assembly and annotation of complete genome of a new Thraustochytrid species, strain FCC1311.</title>
        <authorList>
            <person name="Sedici K."/>
            <person name="Godart F."/>
            <person name="Aiese Cigliano R."/>
            <person name="Sanseverino W."/>
            <person name="Barakat M."/>
            <person name="Ortet P."/>
            <person name="Marechal E."/>
            <person name="Cagnac O."/>
            <person name="Amato A."/>
        </authorList>
    </citation>
    <scope>NUCLEOTIDE SEQUENCE [LARGE SCALE GENOMIC DNA]</scope>
</reference>
<gene>
    <name evidence="3" type="ORF">FCC1311_030772</name>
</gene>
<accession>A0A2R5G8I6</accession>
<dbReference type="AlphaFoldDB" id="A0A2R5G8I6"/>
<dbReference type="OrthoDB" id="413581at2759"/>
<evidence type="ECO:0000313" key="4">
    <source>
        <dbReference type="Proteomes" id="UP000241890"/>
    </source>
</evidence>
<keyword evidence="1" id="KW-1133">Transmembrane helix</keyword>
<name>A0A2R5G8I6_9STRA</name>
<keyword evidence="4" id="KW-1185">Reference proteome</keyword>
<feature type="chain" id="PRO_5015324476" evidence="2">
    <location>
        <begin position="23"/>
        <end position="768"/>
    </location>
</feature>
<dbReference type="Proteomes" id="UP000241890">
    <property type="component" value="Unassembled WGS sequence"/>
</dbReference>
<keyword evidence="1" id="KW-0812">Transmembrane</keyword>
<keyword evidence="1" id="KW-0472">Membrane</keyword>
<organism evidence="3 4">
    <name type="scientific">Hondaea fermentalgiana</name>
    <dbReference type="NCBI Taxonomy" id="2315210"/>
    <lineage>
        <taxon>Eukaryota</taxon>
        <taxon>Sar</taxon>
        <taxon>Stramenopiles</taxon>
        <taxon>Bigyra</taxon>
        <taxon>Labyrinthulomycetes</taxon>
        <taxon>Thraustochytrida</taxon>
        <taxon>Thraustochytriidae</taxon>
        <taxon>Hondaea</taxon>
    </lineage>
</organism>
<dbReference type="EMBL" id="BEYU01000025">
    <property type="protein sequence ID" value="GBG26855.1"/>
    <property type="molecule type" value="Genomic_DNA"/>
</dbReference>
<dbReference type="InParanoid" id="A0A2R5G8I6"/>